<dbReference type="EMBL" id="CP064782">
    <property type="protein sequence ID" value="QWT49165.1"/>
    <property type="molecule type" value="Genomic_DNA"/>
</dbReference>
<name>A0A975SMQ3_9RHOO</name>
<dbReference type="Proteomes" id="UP000683428">
    <property type="component" value="Chromosome"/>
</dbReference>
<organism evidence="2 3">
    <name type="scientific">Azospira inquinata</name>
    <dbReference type="NCBI Taxonomy" id="2785627"/>
    <lineage>
        <taxon>Bacteria</taxon>
        <taxon>Pseudomonadati</taxon>
        <taxon>Pseudomonadota</taxon>
        <taxon>Betaproteobacteria</taxon>
        <taxon>Rhodocyclales</taxon>
        <taxon>Rhodocyclaceae</taxon>
        <taxon>Azospira</taxon>
    </lineage>
</organism>
<evidence type="ECO:0000313" key="2">
    <source>
        <dbReference type="EMBL" id="QWT49165.1"/>
    </source>
</evidence>
<reference evidence="2" key="1">
    <citation type="submission" date="2020-11" db="EMBL/GenBank/DDBJ databases">
        <title>Azospira inquinata sp. nov.</title>
        <authorList>
            <person name="Moe W.M."/>
            <person name="Mikes M.C."/>
        </authorList>
    </citation>
    <scope>NUCLEOTIDE SEQUENCE</scope>
    <source>
        <strain evidence="2">Azo-3</strain>
    </source>
</reference>
<evidence type="ECO:0000256" key="1">
    <source>
        <dbReference type="SAM" id="SignalP"/>
    </source>
</evidence>
<keyword evidence="1" id="KW-0732">Signal</keyword>
<dbReference type="RefSeq" id="WP_216127919.1">
    <property type="nucleotide sequence ID" value="NZ_CP064782.1"/>
</dbReference>
<proteinExistence type="predicted"/>
<protein>
    <recommendedName>
        <fullName evidence="4">MetA-pathway of phenol degradation</fullName>
    </recommendedName>
</protein>
<dbReference type="AlphaFoldDB" id="A0A975SMQ3"/>
<feature type="chain" id="PRO_5037745155" description="MetA-pathway of phenol degradation" evidence="1">
    <location>
        <begin position="27"/>
        <end position="258"/>
    </location>
</feature>
<evidence type="ECO:0008006" key="4">
    <source>
        <dbReference type="Google" id="ProtNLM"/>
    </source>
</evidence>
<sequence>MHPQRPLAPPLLALALLGLNAAPALAAPDEIQVYTEEMDDPGQFGLELHVNYSAVGKTQPAYPHQTPPNHVLQVTPEFSYGITPNLEAGLYVPFAIAPDGRSYENGLRGRLKYMAPRPDGSPFFWGLNVELGHSSARVSESQTTLEIRPIIGYRDKNWLADINPILDANLSANTSRVPAFEPAVKVSRHLQGETWAGLEYYGSYGPIKHLSQGADQSHYLFGAVDFAYRGYDFNLGIGRGYAAADDKWVIKGIIAFPF</sequence>
<accession>A0A975SMQ3</accession>
<keyword evidence="3" id="KW-1185">Reference proteome</keyword>
<dbReference type="KEGG" id="aiq:Azoinq_00660"/>
<feature type="signal peptide" evidence="1">
    <location>
        <begin position="1"/>
        <end position="26"/>
    </location>
</feature>
<evidence type="ECO:0000313" key="3">
    <source>
        <dbReference type="Proteomes" id="UP000683428"/>
    </source>
</evidence>
<gene>
    <name evidence="2" type="ORF">Azoinq_00660</name>
</gene>